<organism evidence="12 13">
    <name type="scientific">Amylocarpus encephaloides</name>
    <dbReference type="NCBI Taxonomy" id="45428"/>
    <lineage>
        <taxon>Eukaryota</taxon>
        <taxon>Fungi</taxon>
        <taxon>Dikarya</taxon>
        <taxon>Ascomycota</taxon>
        <taxon>Pezizomycotina</taxon>
        <taxon>Leotiomycetes</taxon>
        <taxon>Helotiales</taxon>
        <taxon>Helotiales incertae sedis</taxon>
        <taxon>Amylocarpus</taxon>
    </lineage>
</organism>
<evidence type="ECO:0000313" key="13">
    <source>
        <dbReference type="Proteomes" id="UP000824998"/>
    </source>
</evidence>
<evidence type="ECO:0000256" key="8">
    <source>
        <dbReference type="ARBA" id="ARBA00023242"/>
    </source>
</evidence>
<feature type="domain" description="Helicase C-terminal" evidence="11">
    <location>
        <begin position="649"/>
        <end position="815"/>
    </location>
</feature>
<evidence type="ECO:0000256" key="2">
    <source>
        <dbReference type="ARBA" id="ARBA00007025"/>
    </source>
</evidence>
<dbReference type="PANTHER" id="PTHR10799">
    <property type="entry name" value="SNF2/RAD54 HELICASE FAMILY"/>
    <property type="match status" value="1"/>
</dbReference>
<keyword evidence="4" id="KW-0378">Hydrolase</keyword>
<dbReference type="PROSITE" id="PS51192">
    <property type="entry name" value="HELICASE_ATP_BIND_1"/>
    <property type="match status" value="1"/>
</dbReference>
<evidence type="ECO:0000256" key="5">
    <source>
        <dbReference type="ARBA" id="ARBA00022806"/>
    </source>
</evidence>
<comment type="caution">
    <text evidence="12">The sequence shown here is derived from an EMBL/GenBank/DDBJ whole genome shotgun (WGS) entry which is preliminary data.</text>
</comment>
<dbReference type="SUPFAM" id="SSF52540">
    <property type="entry name" value="P-loop containing nucleoside triphosphate hydrolases"/>
    <property type="match status" value="2"/>
</dbReference>
<keyword evidence="3" id="KW-0547">Nucleotide-binding</keyword>
<dbReference type="PROSITE" id="PS51194">
    <property type="entry name" value="HELICASE_CTER"/>
    <property type="match status" value="1"/>
</dbReference>
<dbReference type="CDD" id="cd18793">
    <property type="entry name" value="SF2_C_SNF"/>
    <property type="match status" value="1"/>
</dbReference>
<reference evidence="12" key="1">
    <citation type="journal article" date="2021" name="IMA Fungus">
        <title>Genomic characterization of three marine fungi, including Emericellopsis atlantica sp. nov. with signatures of a generalist lifestyle and marine biomass degradation.</title>
        <authorList>
            <person name="Hagestad O.C."/>
            <person name="Hou L."/>
            <person name="Andersen J.H."/>
            <person name="Hansen E.H."/>
            <person name="Altermark B."/>
            <person name="Li C."/>
            <person name="Kuhnert E."/>
            <person name="Cox R.J."/>
            <person name="Crous P.W."/>
            <person name="Spatafora J.W."/>
            <person name="Lail K."/>
            <person name="Amirebrahimi M."/>
            <person name="Lipzen A."/>
            <person name="Pangilinan J."/>
            <person name="Andreopoulos W."/>
            <person name="Hayes R.D."/>
            <person name="Ng V."/>
            <person name="Grigoriev I.V."/>
            <person name="Jackson S.A."/>
            <person name="Sutton T.D.S."/>
            <person name="Dobson A.D.W."/>
            <person name="Rama T."/>
        </authorList>
    </citation>
    <scope>NUCLEOTIDE SEQUENCE</scope>
    <source>
        <strain evidence="12">TRa018bII</strain>
    </source>
</reference>
<feature type="region of interest" description="Disordered" evidence="9">
    <location>
        <begin position="436"/>
        <end position="553"/>
    </location>
</feature>
<evidence type="ECO:0000313" key="12">
    <source>
        <dbReference type="EMBL" id="KAG9234991.1"/>
    </source>
</evidence>
<dbReference type="InterPro" id="IPR001650">
    <property type="entry name" value="Helicase_C-like"/>
</dbReference>
<evidence type="ECO:0000256" key="9">
    <source>
        <dbReference type="SAM" id="MobiDB-lite"/>
    </source>
</evidence>
<dbReference type="Proteomes" id="UP000824998">
    <property type="component" value="Unassembled WGS sequence"/>
</dbReference>
<feature type="region of interest" description="Disordered" evidence="9">
    <location>
        <begin position="1"/>
        <end position="91"/>
    </location>
</feature>
<keyword evidence="13" id="KW-1185">Reference proteome</keyword>
<dbReference type="InterPro" id="IPR018247">
    <property type="entry name" value="EF_Hand_1_Ca_BS"/>
</dbReference>
<evidence type="ECO:0000256" key="4">
    <source>
        <dbReference type="ARBA" id="ARBA00022801"/>
    </source>
</evidence>
<dbReference type="SMART" id="SM00490">
    <property type="entry name" value="HELICc"/>
    <property type="match status" value="1"/>
</dbReference>
<dbReference type="OrthoDB" id="5857104at2759"/>
<feature type="compositionally biased region" description="Low complexity" evidence="9">
    <location>
        <begin position="1"/>
        <end position="16"/>
    </location>
</feature>
<accession>A0A9P8C7F2</accession>
<evidence type="ECO:0000259" key="11">
    <source>
        <dbReference type="PROSITE" id="PS51194"/>
    </source>
</evidence>
<feature type="compositionally biased region" description="Low complexity" evidence="9">
    <location>
        <begin position="493"/>
        <end position="505"/>
    </location>
</feature>
<keyword evidence="6" id="KW-0067">ATP-binding</keyword>
<keyword evidence="8" id="KW-0539">Nucleus</keyword>
<feature type="compositionally biased region" description="Basic and acidic residues" evidence="9">
    <location>
        <begin position="40"/>
        <end position="91"/>
    </location>
</feature>
<evidence type="ECO:0000256" key="6">
    <source>
        <dbReference type="ARBA" id="ARBA00022840"/>
    </source>
</evidence>
<dbReference type="InterPro" id="IPR014001">
    <property type="entry name" value="Helicase_ATP-bd"/>
</dbReference>
<dbReference type="Pfam" id="PF00271">
    <property type="entry name" value="Helicase_C"/>
    <property type="match status" value="1"/>
</dbReference>
<evidence type="ECO:0000256" key="1">
    <source>
        <dbReference type="ARBA" id="ARBA00004123"/>
    </source>
</evidence>
<comment type="subcellular location">
    <subcellularLocation>
        <location evidence="1">Nucleus</location>
    </subcellularLocation>
</comment>
<dbReference type="Pfam" id="PF00176">
    <property type="entry name" value="SNF2-rel_dom"/>
    <property type="match status" value="1"/>
</dbReference>
<dbReference type="InterPro" id="IPR027417">
    <property type="entry name" value="P-loop_NTPase"/>
</dbReference>
<gene>
    <name evidence="12" type="ORF">BJ875DRAFT_287451</name>
</gene>
<dbReference type="GO" id="GO:0005634">
    <property type="term" value="C:nucleus"/>
    <property type="evidence" value="ECO:0007669"/>
    <property type="project" value="UniProtKB-SubCell"/>
</dbReference>
<dbReference type="AlphaFoldDB" id="A0A9P8C7F2"/>
<dbReference type="GO" id="GO:0005524">
    <property type="term" value="F:ATP binding"/>
    <property type="evidence" value="ECO:0007669"/>
    <property type="project" value="UniProtKB-KW"/>
</dbReference>
<evidence type="ECO:0000256" key="3">
    <source>
        <dbReference type="ARBA" id="ARBA00022741"/>
    </source>
</evidence>
<dbReference type="SMART" id="SM00487">
    <property type="entry name" value="DEXDc"/>
    <property type="match status" value="1"/>
</dbReference>
<keyword evidence="7" id="KW-0175">Coiled coil</keyword>
<feature type="compositionally biased region" description="Polar residues" evidence="9">
    <location>
        <begin position="517"/>
        <end position="537"/>
    </location>
</feature>
<dbReference type="InterPro" id="IPR000330">
    <property type="entry name" value="SNF2_N"/>
</dbReference>
<keyword evidence="5" id="KW-0347">Helicase</keyword>
<dbReference type="GO" id="GO:0016787">
    <property type="term" value="F:hydrolase activity"/>
    <property type="evidence" value="ECO:0007669"/>
    <property type="project" value="UniProtKB-KW"/>
</dbReference>
<dbReference type="InterPro" id="IPR049730">
    <property type="entry name" value="SNF2/RAD54-like_C"/>
</dbReference>
<dbReference type="GO" id="GO:0004386">
    <property type="term" value="F:helicase activity"/>
    <property type="evidence" value="ECO:0007669"/>
    <property type="project" value="UniProtKB-KW"/>
</dbReference>
<dbReference type="EMBL" id="MU251445">
    <property type="protein sequence ID" value="KAG9234991.1"/>
    <property type="molecule type" value="Genomic_DNA"/>
</dbReference>
<dbReference type="Gene3D" id="3.40.50.300">
    <property type="entry name" value="P-loop containing nucleotide triphosphate hydrolases"/>
    <property type="match status" value="1"/>
</dbReference>
<dbReference type="Gene3D" id="3.40.50.10810">
    <property type="entry name" value="Tandem AAA-ATPase domain"/>
    <property type="match status" value="1"/>
</dbReference>
<dbReference type="FunFam" id="3.40.50.10810:FF:000015">
    <property type="entry name" value="lymphoid-specific helicase isoform X1"/>
    <property type="match status" value="1"/>
</dbReference>
<evidence type="ECO:0000256" key="7">
    <source>
        <dbReference type="ARBA" id="ARBA00023054"/>
    </source>
</evidence>
<proteinExistence type="inferred from homology"/>
<evidence type="ECO:0000259" key="10">
    <source>
        <dbReference type="PROSITE" id="PS51192"/>
    </source>
</evidence>
<dbReference type="InterPro" id="IPR038718">
    <property type="entry name" value="SNF2-like_sf"/>
</dbReference>
<comment type="similarity">
    <text evidence="2">Belongs to the SNF2/RAD54 helicase family.</text>
</comment>
<feature type="domain" description="Helicase ATP-binding" evidence="10">
    <location>
        <begin position="159"/>
        <end position="332"/>
    </location>
</feature>
<name>A0A9P8C7F2_9HELO</name>
<protein>
    <submittedName>
        <fullName evidence="12">ISWI chromatin-remodeling complex ATPase-like protein ISW2</fullName>
    </submittedName>
</protein>
<sequence>MAFHSSDSGTRSQSPSSRPPTGAPSSFPKEYPDGDLDLEVMSKEDQLLYAEEQRVSQARLSREQADNKTKEAAAVRRARRQQESKEERESKALSLEALLNKSQAFSARLTATTQTLGRVGSGMDGEALGQHNLTMAKQPECMIGGTMRDYQLEGLTWMVEICQQGMSGILADEMGLGKTIQTISLIAYLREMHKFLGPHLIIAPLSTLSNWMEEFHKWTPSVPVLMYHDKKTHRKDIFNKKMMKHLKDGAPTAKFPVVCTSPEMVLTDHADLSKVNWQFIIIDEGHRMKNSDSKLFQLLKSFQSETRLLITGTPLQNNLKELWSLLNFLLPTVFTHWEQFEDWFDFSALDNEESTQEFINDTKKKELVRKLHLILQPLLLRRVKADVEHLLPKKREYILYAPMTLEQTQLYNAFTDKKTDTRRFLENKILERLKNAKRSATKSEELTPKSIKKASSQEEDSSDDDKPLALRPRPSLGNAKKTPRNAFQEMMGKSSAANSRASSKASLKRKLPEFISTPASKSTKSSRQSTPASSARSTKTRGRKVYKEADASDEDKLSDDEFVDMLADEAEEKERSKHVLGAVDTKEMSEIELSEMTELAKKEVAGKKLGNPIVQLRLTCNSVHNFYKPWSANIAVDESLVTSSGKMLLLDRLLKSLFERGHKVLVFSQFKVQLDLLEAYAQELRGWNVCRIDGAVEQDDRRQQIKEFTENPEFRLFLLSTRAGGQGINLASADTVILFDSDWNPQQDLQAQDRAHRIGQKNPVVIFRLTTKYTVEDALLRGADAKRRLERAVIKKSNTVDRSYQELTDQNGNLELRNLLLKDGLVFEATGKKGQDILSDADLEILCDRSAEAYERAAKGLSDTDLFKIMETKADGFVGMMENDIDNSDGSVKNKDTNN</sequence>
<dbReference type="PROSITE" id="PS00018">
    <property type="entry name" value="EF_HAND_1"/>
    <property type="match status" value="1"/>
</dbReference>